<proteinExistence type="inferred from homology"/>
<comment type="similarity">
    <text evidence="2">Belongs to the autoinducer-2 exporter (AI-2E) (TC 2.A.86) family.</text>
</comment>
<keyword evidence="5 6" id="KW-0472">Membrane</keyword>
<feature type="transmembrane region" description="Helical" evidence="6">
    <location>
        <begin position="16"/>
        <end position="35"/>
    </location>
</feature>
<evidence type="ECO:0000313" key="7">
    <source>
        <dbReference type="EMBL" id="KRM89521.1"/>
    </source>
</evidence>
<dbReference type="AlphaFoldDB" id="A0A0R2CCN2"/>
<accession>A0A0R2CCN2</accession>
<protein>
    <recommendedName>
        <fullName evidence="9">Permease</fullName>
    </recommendedName>
</protein>
<feature type="transmembrane region" description="Helical" evidence="6">
    <location>
        <begin position="169"/>
        <end position="191"/>
    </location>
</feature>
<dbReference type="PATRIC" id="fig|1133569.4.peg.1513"/>
<feature type="transmembrane region" description="Helical" evidence="6">
    <location>
        <begin position="41"/>
        <end position="62"/>
    </location>
</feature>
<feature type="transmembrane region" description="Helical" evidence="6">
    <location>
        <begin position="291"/>
        <end position="314"/>
    </location>
</feature>
<name>A0A0R2CCN2_9LACO</name>
<evidence type="ECO:0000256" key="2">
    <source>
        <dbReference type="ARBA" id="ARBA00009773"/>
    </source>
</evidence>
<evidence type="ECO:0000256" key="1">
    <source>
        <dbReference type="ARBA" id="ARBA00004141"/>
    </source>
</evidence>
<dbReference type="PANTHER" id="PTHR21716:SF69">
    <property type="entry name" value="TRANSPORT PROTEIN YUBA-RELATED"/>
    <property type="match status" value="1"/>
</dbReference>
<dbReference type="EMBL" id="AYYX01000004">
    <property type="protein sequence ID" value="KRM89521.1"/>
    <property type="molecule type" value="Genomic_DNA"/>
</dbReference>
<evidence type="ECO:0000256" key="5">
    <source>
        <dbReference type="ARBA" id="ARBA00023136"/>
    </source>
</evidence>
<reference evidence="7 8" key="1">
    <citation type="journal article" date="2015" name="Genome Announc.">
        <title>Expanding the biotechnology potential of lactobacilli through comparative genomics of 213 strains and associated genera.</title>
        <authorList>
            <person name="Sun Z."/>
            <person name="Harris H.M."/>
            <person name="McCann A."/>
            <person name="Guo C."/>
            <person name="Argimon S."/>
            <person name="Zhang W."/>
            <person name="Yang X."/>
            <person name="Jeffery I.B."/>
            <person name="Cooney J.C."/>
            <person name="Kagawa T.F."/>
            <person name="Liu W."/>
            <person name="Song Y."/>
            <person name="Salvetti E."/>
            <person name="Wrobel A."/>
            <person name="Rasinkangas P."/>
            <person name="Parkhill J."/>
            <person name="Rea M.C."/>
            <person name="O'Sullivan O."/>
            <person name="Ritari J."/>
            <person name="Douillard F.P."/>
            <person name="Paul Ross R."/>
            <person name="Yang R."/>
            <person name="Briner A.E."/>
            <person name="Felis G.E."/>
            <person name="de Vos W.M."/>
            <person name="Barrangou R."/>
            <person name="Klaenhammer T.R."/>
            <person name="Caufield P.W."/>
            <person name="Cui Y."/>
            <person name="Zhang H."/>
            <person name="O'Toole P.W."/>
        </authorList>
    </citation>
    <scope>NUCLEOTIDE SEQUENCE [LARGE SCALE GENOMIC DNA]</scope>
    <source>
        <strain evidence="7 8">DSM 20605</strain>
    </source>
</reference>
<dbReference type="PANTHER" id="PTHR21716">
    <property type="entry name" value="TRANSMEMBRANE PROTEIN"/>
    <property type="match status" value="1"/>
</dbReference>
<comment type="subcellular location">
    <subcellularLocation>
        <location evidence="1">Membrane</location>
        <topology evidence="1">Multi-pass membrane protein</topology>
    </subcellularLocation>
</comment>
<evidence type="ECO:0000256" key="6">
    <source>
        <dbReference type="SAM" id="Phobius"/>
    </source>
</evidence>
<dbReference type="GO" id="GO:0016020">
    <property type="term" value="C:membrane"/>
    <property type="evidence" value="ECO:0007669"/>
    <property type="project" value="UniProtKB-SubCell"/>
</dbReference>
<comment type="caution">
    <text evidence="7">The sequence shown here is derived from an EMBL/GenBank/DDBJ whole genome shotgun (WGS) entry which is preliminary data.</text>
</comment>
<dbReference type="Pfam" id="PF01594">
    <property type="entry name" value="AI-2E_transport"/>
    <property type="match status" value="1"/>
</dbReference>
<feature type="transmembrane region" description="Helical" evidence="6">
    <location>
        <begin position="326"/>
        <end position="359"/>
    </location>
</feature>
<dbReference type="STRING" id="1133569.FD21_GL001377"/>
<dbReference type="RefSeq" id="WP_010579874.1">
    <property type="nucleotide sequence ID" value="NZ_AHYZ01000044.1"/>
</dbReference>
<evidence type="ECO:0000256" key="3">
    <source>
        <dbReference type="ARBA" id="ARBA00022692"/>
    </source>
</evidence>
<organism evidence="7 8">
    <name type="scientific">Liquorilactobacillus vini DSM 20605</name>
    <dbReference type="NCBI Taxonomy" id="1133569"/>
    <lineage>
        <taxon>Bacteria</taxon>
        <taxon>Bacillati</taxon>
        <taxon>Bacillota</taxon>
        <taxon>Bacilli</taxon>
        <taxon>Lactobacillales</taxon>
        <taxon>Lactobacillaceae</taxon>
        <taxon>Liquorilactobacillus</taxon>
    </lineage>
</organism>
<dbReference type="GO" id="GO:0055085">
    <property type="term" value="P:transmembrane transport"/>
    <property type="evidence" value="ECO:0007669"/>
    <property type="project" value="TreeGrafter"/>
</dbReference>
<keyword evidence="4 6" id="KW-1133">Transmembrane helix</keyword>
<feature type="transmembrane region" description="Helical" evidence="6">
    <location>
        <begin position="257"/>
        <end position="284"/>
    </location>
</feature>
<gene>
    <name evidence="7" type="ORF">FD21_GL001377</name>
</gene>
<feature type="transmembrane region" description="Helical" evidence="6">
    <location>
        <begin position="82"/>
        <end position="102"/>
    </location>
</feature>
<evidence type="ECO:0000256" key="4">
    <source>
        <dbReference type="ARBA" id="ARBA00022989"/>
    </source>
</evidence>
<feature type="transmembrane region" description="Helical" evidence="6">
    <location>
        <begin position="232"/>
        <end position="251"/>
    </location>
</feature>
<sequence>MKVSKWIKFLGANDSLYTLLLMAIAGIVIWIFYKIKFIFDPIMVILSDLLPPLILGIVLYYLLNPLVDRLGKYLTRKWTVTVIYCVILGILALLGVEIVLMVQNQMEDFLRQFPKMISEFQKKSEIFISNLPFSREISQSIDSINISGSKINNYIEQYLQQGINSFSSFFSTISTILITVFTGPIIAFFLLKDKEKFLKYVKSLMPPVFRDDFQEIGKIADQQIGGYLKGQIVASLILGIIYFPTFLLIGLNYSGVVALAAGIFSIIPYIGSFIAFLPGIIIAFQMSTWMVVKFVIVWFVVQFLHGQFIVPRVMGDNLQLHPVTVLLVLLVMGDLLGIVGVIFGIPFYCLLKVMVIYLFRRFKRRYNRFFGESGHYEETDFSKDKYLKK</sequence>
<dbReference type="Proteomes" id="UP000051576">
    <property type="component" value="Unassembled WGS sequence"/>
</dbReference>
<keyword evidence="3 6" id="KW-0812">Transmembrane</keyword>
<keyword evidence="8" id="KW-1185">Reference proteome</keyword>
<dbReference type="InterPro" id="IPR002549">
    <property type="entry name" value="AI-2E-like"/>
</dbReference>
<evidence type="ECO:0008006" key="9">
    <source>
        <dbReference type="Google" id="ProtNLM"/>
    </source>
</evidence>
<evidence type="ECO:0000313" key="8">
    <source>
        <dbReference type="Proteomes" id="UP000051576"/>
    </source>
</evidence>
<dbReference type="eggNOG" id="COG0628">
    <property type="taxonomic scope" value="Bacteria"/>
</dbReference>